<evidence type="ECO:0000256" key="1">
    <source>
        <dbReference type="ARBA" id="ARBA00006499"/>
    </source>
</evidence>
<protein>
    <submittedName>
        <fullName evidence="3">Acyl-protein thioesterase-like protein</fullName>
    </submittedName>
</protein>
<gene>
    <name evidence="3" type="ORF">ACRE_007080</name>
</gene>
<comment type="caution">
    <text evidence="3">The sequence shown here is derived from an EMBL/GenBank/DDBJ whole genome shotgun (WGS) entry which is preliminary data.</text>
</comment>
<dbReference type="EMBL" id="JPKY01000003">
    <property type="protein sequence ID" value="KFH48557.1"/>
    <property type="molecule type" value="Genomic_DNA"/>
</dbReference>
<dbReference type="GO" id="GO:0008474">
    <property type="term" value="F:palmitoyl-(protein) hydrolase activity"/>
    <property type="evidence" value="ECO:0007669"/>
    <property type="project" value="TreeGrafter"/>
</dbReference>
<dbReference type="Gene3D" id="3.40.50.1820">
    <property type="entry name" value="alpha/beta hydrolase"/>
    <property type="match status" value="1"/>
</dbReference>
<dbReference type="HOGENOM" id="CLU_049413_2_0_1"/>
<dbReference type="PANTHER" id="PTHR10655:SF63">
    <property type="entry name" value="PHOSPHOLIPASE_CARBOXYLESTERASE_THIOESTERASE DOMAIN-CONTAINING PROTEIN"/>
    <property type="match status" value="1"/>
</dbReference>
<sequence length="267" mass="29393">MDTPPPPPIIVGPKEPHTHTVIFLHGRGGSADNLVASLTYWSDSQGRTLAEIFPSFRWVYPRAPIGHSAAFPGDKIAQWFDNWNVRDFTDREEVQAPGLRQSVARMLGILEEEAKALDGRWERLVLMGISQGGATIVHTLLHLHRLAPRLGALVGYSCRMPFAGRSLPETRRILRPDDSSGDNNTEALKGTPILLEHCVDDPLVLVGMGRTLRDTLRGFGAHVTWVEYPDGGHWLNSPRGVEDAAQFLSRALGCEPAPVGNPDVIHK</sequence>
<dbReference type="GO" id="GO:0052689">
    <property type="term" value="F:carboxylic ester hydrolase activity"/>
    <property type="evidence" value="ECO:0007669"/>
    <property type="project" value="TreeGrafter"/>
</dbReference>
<proteinExistence type="inferred from homology"/>
<dbReference type="AlphaFoldDB" id="A0A086TGS5"/>
<dbReference type="Pfam" id="PF02230">
    <property type="entry name" value="Abhydrolase_2"/>
    <property type="match status" value="1"/>
</dbReference>
<dbReference type="InterPro" id="IPR029058">
    <property type="entry name" value="AB_hydrolase_fold"/>
</dbReference>
<name>A0A086TGS5_HAPC1</name>
<reference evidence="4" key="1">
    <citation type="journal article" date="2014" name="Genome Announc.">
        <title>Genome sequence and annotation of Acremonium chrysogenum, producer of the beta-lactam antibiotic cephalosporin C.</title>
        <authorList>
            <person name="Terfehr D."/>
            <person name="Dahlmann T.A."/>
            <person name="Specht T."/>
            <person name="Zadra I."/>
            <person name="Kuernsteiner H."/>
            <person name="Kueck U."/>
        </authorList>
    </citation>
    <scope>NUCLEOTIDE SEQUENCE [LARGE SCALE GENOMIC DNA]</scope>
    <source>
        <strain evidence="4">ATCC 11550 / CBS 779.69 / DSM 880 / IAM 14645 / JCM 23072 / IMI 49137</strain>
    </source>
</reference>
<feature type="domain" description="Phospholipase/carboxylesterase/thioesterase" evidence="2">
    <location>
        <begin position="9"/>
        <end position="249"/>
    </location>
</feature>
<dbReference type="InterPro" id="IPR003140">
    <property type="entry name" value="PLipase/COase/thioEstase"/>
</dbReference>
<dbReference type="SUPFAM" id="SSF53474">
    <property type="entry name" value="alpha/beta-Hydrolases"/>
    <property type="match status" value="1"/>
</dbReference>
<accession>A0A086TGS5</accession>
<evidence type="ECO:0000259" key="2">
    <source>
        <dbReference type="Pfam" id="PF02230"/>
    </source>
</evidence>
<organism evidence="3 4">
    <name type="scientific">Hapsidospora chrysogenum (strain ATCC 11550 / CBS 779.69 / DSM 880 / IAM 14645 / JCM 23072 / IMI 49137)</name>
    <name type="common">Acremonium chrysogenum</name>
    <dbReference type="NCBI Taxonomy" id="857340"/>
    <lineage>
        <taxon>Eukaryota</taxon>
        <taxon>Fungi</taxon>
        <taxon>Dikarya</taxon>
        <taxon>Ascomycota</taxon>
        <taxon>Pezizomycotina</taxon>
        <taxon>Sordariomycetes</taxon>
        <taxon>Hypocreomycetidae</taxon>
        <taxon>Hypocreales</taxon>
        <taxon>Bionectriaceae</taxon>
        <taxon>Hapsidospora</taxon>
    </lineage>
</organism>
<dbReference type="InterPro" id="IPR050565">
    <property type="entry name" value="LYPA1-2/EST-like"/>
</dbReference>
<evidence type="ECO:0000313" key="4">
    <source>
        <dbReference type="Proteomes" id="UP000029964"/>
    </source>
</evidence>
<dbReference type="PANTHER" id="PTHR10655">
    <property type="entry name" value="LYSOPHOSPHOLIPASE-RELATED"/>
    <property type="match status" value="1"/>
</dbReference>
<keyword evidence="4" id="KW-1185">Reference proteome</keyword>
<comment type="similarity">
    <text evidence="1">Belongs to the AB hydrolase superfamily. AB hydrolase 2 family.</text>
</comment>
<dbReference type="STRING" id="857340.A0A086TGS5"/>
<dbReference type="GO" id="GO:0005737">
    <property type="term" value="C:cytoplasm"/>
    <property type="evidence" value="ECO:0007669"/>
    <property type="project" value="TreeGrafter"/>
</dbReference>
<dbReference type="Proteomes" id="UP000029964">
    <property type="component" value="Unassembled WGS sequence"/>
</dbReference>
<evidence type="ECO:0000313" key="3">
    <source>
        <dbReference type="EMBL" id="KFH48557.1"/>
    </source>
</evidence>
<dbReference type="OrthoDB" id="2418081at2759"/>